<protein>
    <submittedName>
        <fullName evidence="3">Uncharacterized protein</fullName>
    </submittedName>
</protein>
<accession>A0A1X7AJX8</accession>
<feature type="transmembrane region" description="Helical" evidence="2">
    <location>
        <begin position="20"/>
        <end position="42"/>
    </location>
</feature>
<feature type="compositionally biased region" description="Acidic residues" evidence="1">
    <location>
        <begin position="339"/>
        <end position="368"/>
    </location>
</feature>
<feature type="compositionally biased region" description="Pro residues" evidence="1">
    <location>
        <begin position="269"/>
        <end position="279"/>
    </location>
</feature>
<dbReference type="Proteomes" id="UP000196573">
    <property type="component" value="Unassembled WGS sequence"/>
</dbReference>
<evidence type="ECO:0000313" key="3">
    <source>
        <dbReference type="EMBL" id="SMA47249.1"/>
    </source>
</evidence>
<evidence type="ECO:0000256" key="2">
    <source>
        <dbReference type="SAM" id="Phobius"/>
    </source>
</evidence>
<feature type="compositionally biased region" description="Low complexity" evidence="1">
    <location>
        <begin position="315"/>
        <end position="326"/>
    </location>
</feature>
<dbReference type="AlphaFoldDB" id="A0A1X7AJX8"/>
<evidence type="ECO:0000313" key="4">
    <source>
        <dbReference type="Proteomes" id="UP000196573"/>
    </source>
</evidence>
<organism evidence="3 4">
    <name type="scientific">Parendozoicomonas haliclonae</name>
    <dbReference type="NCBI Taxonomy" id="1960125"/>
    <lineage>
        <taxon>Bacteria</taxon>
        <taxon>Pseudomonadati</taxon>
        <taxon>Pseudomonadota</taxon>
        <taxon>Gammaproteobacteria</taxon>
        <taxon>Oceanospirillales</taxon>
        <taxon>Endozoicomonadaceae</taxon>
        <taxon>Parendozoicomonas</taxon>
    </lineage>
</organism>
<dbReference type="EMBL" id="FWPT01000005">
    <property type="protein sequence ID" value="SMA47249.1"/>
    <property type="molecule type" value="Genomic_DNA"/>
</dbReference>
<keyword evidence="2" id="KW-0812">Transmembrane</keyword>
<evidence type="ECO:0000256" key="1">
    <source>
        <dbReference type="SAM" id="MobiDB-lite"/>
    </source>
</evidence>
<keyword evidence="2" id="KW-0472">Membrane</keyword>
<feature type="region of interest" description="Disordered" evidence="1">
    <location>
        <begin position="255"/>
        <end position="374"/>
    </location>
</feature>
<sequence>MADMDRELFTIHQGNIMKGFIYPGILAFGLTAGTAMAAPLSVEQAPAKVTQCLDFSEKAWAFTSNTKAKAWPKVNKGTLTLLPDNLYSASAAAILRSNLQPPFEVTFEYRTYDDDGGSHLIWNSADGISFFFYKDGASYGTPPTGGFLGFSRSGGGYAVQLPTYGQRQARFRAASGSTFQATPFRQAYTHGQWVPLRVLVQANRVQTWSGNRKLLDVALNFDTQFTSLGFSAATGAADSEHQVRAFCVTPIRQKATESKPEQEAKPEPKPAPQPEPPVAPAVAPEVKPEELKLPEPSVEQQPITPDVVEQVETQEPVSTPETSVTTEESEQPASIEPSTLDDEETGEPEDSPVPEDDEGDIEVDDLSNDEPLNS</sequence>
<dbReference type="SUPFAM" id="SSF49899">
    <property type="entry name" value="Concanavalin A-like lectins/glucanases"/>
    <property type="match status" value="1"/>
</dbReference>
<keyword evidence="2" id="KW-1133">Transmembrane helix</keyword>
<dbReference type="Gene3D" id="2.60.120.200">
    <property type="match status" value="1"/>
</dbReference>
<reference evidence="3 4" key="1">
    <citation type="submission" date="2017-03" db="EMBL/GenBank/DDBJ databases">
        <authorList>
            <person name="Afonso C.L."/>
            <person name="Miller P.J."/>
            <person name="Scott M.A."/>
            <person name="Spackman E."/>
            <person name="Goraichik I."/>
            <person name="Dimitrov K.M."/>
            <person name="Suarez D.L."/>
            <person name="Swayne D.E."/>
        </authorList>
    </citation>
    <scope>NUCLEOTIDE SEQUENCE [LARGE SCALE GENOMIC DNA]</scope>
    <source>
        <strain evidence="3">SB41UT1</strain>
    </source>
</reference>
<feature type="compositionally biased region" description="Basic and acidic residues" evidence="1">
    <location>
        <begin position="255"/>
        <end position="268"/>
    </location>
</feature>
<gene>
    <name evidence="3" type="ORF">EHSB41UT_02354</name>
</gene>
<proteinExistence type="predicted"/>
<name>A0A1X7AJX8_9GAMM</name>
<dbReference type="InterPro" id="IPR013320">
    <property type="entry name" value="ConA-like_dom_sf"/>
</dbReference>
<keyword evidence="4" id="KW-1185">Reference proteome</keyword>